<feature type="region of interest" description="Disordered" evidence="1">
    <location>
        <begin position="70"/>
        <end position="91"/>
    </location>
</feature>
<dbReference type="Proteomes" id="UP000265020">
    <property type="component" value="Unassembled WGS sequence"/>
</dbReference>
<dbReference type="InterPro" id="IPR059162">
    <property type="entry name" value="RIIAD1"/>
</dbReference>
<feature type="compositionally biased region" description="Polar residues" evidence="1">
    <location>
        <begin position="74"/>
        <end position="91"/>
    </location>
</feature>
<dbReference type="CDD" id="cd22971">
    <property type="entry name" value="DD_RIIAD1"/>
    <property type="match status" value="1"/>
</dbReference>
<dbReference type="PANTHER" id="PTHR15505">
    <property type="entry name" value="RIIA DOMAIN-CONTAINING PROTEIN 1"/>
    <property type="match status" value="1"/>
</dbReference>
<dbReference type="Gene3D" id="1.20.890.10">
    <property type="entry name" value="cAMP-dependent protein kinase regulatory subunit, dimerization-anchoring domain"/>
    <property type="match status" value="1"/>
</dbReference>
<dbReference type="STRING" id="28743.ENSCVAP00000000989"/>
<dbReference type="OMA" id="AADHFTN"/>
<sequence length="91" mass="10346">MAEDGKGAPTTRNVGPLSPEQEEKLKEFKMQTRLDNERYLRAHPEVDEIIGEFLRQLLVKRPSDIEEFAADHFSSLNDPSGSRMTGNNDED</sequence>
<name>A0A3Q2C8H8_CYPVA</name>
<dbReference type="AlphaFoldDB" id="A0A3Q2C8H8"/>
<evidence type="ECO:0000259" key="2">
    <source>
        <dbReference type="Pfam" id="PF02197"/>
    </source>
</evidence>
<dbReference type="InterPro" id="IPR003117">
    <property type="entry name" value="cAMP_dep_PK_reg_su_I/II_a/b"/>
</dbReference>
<evidence type="ECO:0000313" key="4">
    <source>
        <dbReference type="Proteomes" id="UP000265020"/>
    </source>
</evidence>
<feature type="domain" description="RIIa" evidence="2">
    <location>
        <begin position="52"/>
        <end position="77"/>
    </location>
</feature>
<dbReference type="Pfam" id="PF02197">
    <property type="entry name" value="RIIa"/>
    <property type="match status" value="1"/>
</dbReference>
<dbReference type="SUPFAM" id="SSF47391">
    <property type="entry name" value="Dimerization-anchoring domain of cAMP-dependent PK regulatory subunit"/>
    <property type="match status" value="1"/>
</dbReference>
<dbReference type="GeneTree" id="ENSGT00940000172009"/>
<evidence type="ECO:0000313" key="3">
    <source>
        <dbReference type="Ensembl" id="ENSCVAP00000000989.1"/>
    </source>
</evidence>
<dbReference type="PANTHER" id="PTHR15505:SF4">
    <property type="entry name" value="RIIA DOMAIN-CONTAINING PROTEIN 1"/>
    <property type="match status" value="1"/>
</dbReference>
<reference evidence="3" key="2">
    <citation type="submission" date="2025-09" db="UniProtKB">
        <authorList>
            <consortium name="Ensembl"/>
        </authorList>
    </citation>
    <scope>IDENTIFICATION</scope>
</reference>
<reference evidence="3" key="1">
    <citation type="submission" date="2025-08" db="UniProtKB">
        <authorList>
            <consortium name="Ensembl"/>
        </authorList>
    </citation>
    <scope>IDENTIFICATION</scope>
</reference>
<organism evidence="3 4">
    <name type="scientific">Cyprinodon variegatus</name>
    <name type="common">Sheepshead minnow</name>
    <dbReference type="NCBI Taxonomy" id="28743"/>
    <lineage>
        <taxon>Eukaryota</taxon>
        <taxon>Metazoa</taxon>
        <taxon>Chordata</taxon>
        <taxon>Craniata</taxon>
        <taxon>Vertebrata</taxon>
        <taxon>Euteleostomi</taxon>
        <taxon>Actinopterygii</taxon>
        <taxon>Neopterygii</taxon>
        <taxon>Teleostei</taxon>
        <taxon>Neoteleostei</taxon>
        <taxon>Acanthomorphata</taxon>
        <taxon>Ovalentaria</taxon>
        <taxon>Atherinomorphae</taxon>
        <taxon>Cyprinodontiformes</taxon>
        <taxon>Cyprinodontidae</taxon>
        <taxon>Cyprinodon</taxon>
    </lineage>
</organism>
<accession>A0A3Q2C8H8</accession>
<protein>
    <recommendedName>
        <fullName evidence="2">RIIa domain-containing protein</fullName>
    </recommendedName>
</protein>
<feature type="region of interest" description="Disordered" evidence="1">
    <location>
        <begin position="1"/>
        <end position="23"/>
    </location>
</feature>
<evidence type="ECO:0000256" key="1">
    <source>
        <dbReference type="SAM" id="MobiDB-lite"/>
    </source>
</evidence>
<keyword evidence="4" id="KW-1185">Reference proteome</keyword>
<proteinExistence type="predicted"/>
<dbReference type="Ensembl" id="ENSCVAT00000014154.1">
    <property type="protein sequence ID" value="ENSCVAP00000000989.1"/>
    <property type="gene ID" value="ENSCVAG00000001943.1"/>
</dbReference>